<dbReference type="OrthoDB" id="347435at2759"/>
<sequence>SGKSTAVASIAKRLGSEPFNLNVITMSLDDFYLTHADQNALEARYPENPILRGRGPPGTHDMKLATDVFNVLSDINSHSEKIVRIPRYDKSAFGGKGDRSNVETIELGSTLHLVILEGWMVGFQSRPEHDFRNQYSQTLTPKTYIIGHKYEDLVQVNELLQPYQKSLWSKLDLLIKIIPMDYDWVYKWRLEQEHRMKALNGGFGMSDCQVHKFIDRYMPFYEFYKERVTIRHNPPSPLNGMRIFVNESRVPVEISPFSIDEEAKRYDLPMATCYDF</sequence>
<dbReference type="HOGENOM" id="CLU_056986_1_0_1"/>
<dbReference type="RefSeq" id="XP_007415388.1">
    <property type="nucleotide sequence ID" value="XM_007415326.1"/>
</dbReference>
<feature type="non-terminal residue" evidence="1">
    <location>
        <position position="1"/>
    </location>
</feature>
<dbReference type="STRING" id="747676.F4S219"/>
<dbReference type="SUPFAM" id="SSF52540">
    <property type="entry name" value="P-loop containing nucleoside triphosphate hydrolases"/>
    <property type="match status" value="1"/>
</dbReference>
<name>F4S219_MELLP</name>
<organism evidence="2">
    <name type="scientific">Melampsora larici-populina (strain 98AG31 / pathotype 3-4-7)</name>
    <name type="common">Poplar leaf rust fungus</name>
    <dbReference type="NCBI Taxonomy" id="747676"/>
    <lineage>
        <taxon>Eukaryota</taxon>
        <taxon>Fungi</taxon>
        <taxon>Dikarya</taxon>
        <taxon>Basidiomycota</taxon>
        <taxon>Pucciniomycotina</taxon>
        <taxon>Pucciniomycetes</taxon>
        <taxon>Pucciniales</taxon>
        <taxon>Melampsoraceae</taxon>
        <taxon>Melampsora</taxon>
    </lineage>
</organism>
<dbReference type="FunCoup" id="F4S219">
    <property type="interactions" value="390"/>
</dbReference>
<keyword evidence="2" id="KW-1185">Reference proteome</keyword>
<accession>F4S219</accession>
<dbReference type="Proteomes" id="UP000001072">
    <property type="component" value="Unassembled WGS sequence"/>
</dbReference>
<proteinExistence type="predicted"/>
<protein>
    <recommendedName>
        <fullName evidence="3">Phosphoribulokinase/uridine kinase domain-containing protein</fullName>
    </recommendedName>
</protein>
<dbReference type="eggNOG" id="KOG2878">
    <property type="taxonomic scope" value="Eukaryota"/>
</dbReference>
<dbReference type="KEGG" id="mlr:MELLADRAFT_39187"/>
<dbReference type="InterPro" id="IPR027417">
    <property type="entry name" value="P-loop_NTPase"/>
</dbReference>
<reference evidence="2" key="1">
    <citation type="journal article" date="2011" name="Proc. Natl. Acad. Sci. U.S.A.">
        <title>Obligate biotrophy features unraveled by the genomic analysis of rust fungi.</title>
        <authorList>
            <person name="Duplessis S."/>
            <person name="Cuomo C.A."/>
            <person name="Lin Y.-C."/>
            <person name="Aerts A."/>
            <person name="Tisserant E."/>
            <person name="Veneault-Fourrey C."/>
            <person name="Joly D.L."/>
            <person name="Hacquard S."/>
            <person name="Amselem J."/>
            <person name="Cantarel B.L."/>
            <person name="Chiu R."/>
            <person name="Coutinho P.M."/>
            <person name="Feau N."/>
            <person name="Field M."/>
            <person name="Frey P."/>
            <person name="Gelhaye E."/>
            <person name="Goldberg J."/>
            <person name="Grabherr M.G."/>
            <person name="Kodira C.D."/>
            <person name="Kohler A."/>
            <person name="Kuees U."/>
            <person name="Lindquist E.A."/>
            <person name="Lucas S.M."/>
            <person name="Mago R."/>
            <person name="Mauceli E."/>
            <person name="Morin E."/>
            <person name="Murat C."/>
            <person name="Pangilinan J.L."/>
            <person name="Park R."/>
            <person name="Pearson M."/>
            <person name="Quesneville H."/>
            <person name="Rouhier N."/>
            <person name="Sakthikumar S."/>
            <person name="Salamov A.A."/>
            <person name="Schmutz J."/>
            <person name="Selles B."/>
            <person name="Shapiro H."/>
            <person name="Tanguay P."/>
            <person name="Tuskan G.A."/>
            <person name="Henrissat B."/>
            <person name="Van de Peer Y."/>
            <person name="Rouze P."/>
            <person name="Ellis J.G."/>
            <person name="Dodds P.N."/>
            <person name="Schein J.E."/>
            <person name="Zhong S."/>
            <person name="Hamelin R.C."/>
            <person name="Grigoriev I.V."/>
            <person name="Szabo L.J."/>
            <person name="Martin F."/>
        </authorList>
    </citation>
    <scope>NUCLEOTIDE SEQUENCE [LARGE SCALE GENOMIC DNA]</scope>
    <source>
        <strain evidence="2">98AG31 / pathotype 3-4-7</strain>
    </source>
</reference>
<gene>
    <name evidence="1" type="ORF">MELLADRAFT_39187</name>
</gene>
<dbReference type="VEuPathDB" id="FungiDB:MELLADRAFT_39187"/>
<evidence type="ECO:0008006" key="3">
    <source>
        <dbReference type="Google" id="ProtNLM"/>
    </source>
</evidence>
<dbReference type="GeneID" id="18927785"/>
<dbReference type="AlphaFoldDB" id="F4S219"/>
<evidence type="ECO:0000313" key="2">
    <source>
        <dbReference type="Proteomes" id="UP000001072"/>
    </source>
</evidence>
<evidence type="ECO:0000313" key="1">
    <source>
        <dbReference type="EMBL" id="EGG01287.1"/>
    </source>
</evidence>
<dbReference type="Gene3D" id="3.40.50.300">
    <property type="entry name" value="P-loop containing nucleotide triphosphate hydrolases"/>
    <property type="match status" value="1"/>
</dbReference>
<dbReference type="InParanoid" id="F4S219"/>
<dbReference type="EMBL" id="GL883139">
    <property type="protein sequence ID" value="EGG01287.1"/>
    <property type="molecule type" value="Genomic_DNA"/>
</dbReference>